<feature type="domain" description="HTH cro/C1-type" evidence="2">
    <location>
        <begin position="11"/>
        <end position="65"/>
    </location>
</feature>
<evidence type="ECO:0000313" key="3">
    <source>
        <dbReference type="EMBL" id="SVB78242.1"/>
    </source>
</evidence>
<protein>
    <recommendedName>
        <fullName evidence="2">HTH cro/C1-type domain-containing protein</fullName>
    </recommendedName>
</protein>
<dbReference type="InterPro" id="IPR014710">
    <property type="entry name" value="RmlC-like_jellyroll"/>
</dbReference>
<dbReference type="EMBL" id="UINC01057271">
    <property type="protein sequence ID" value="SVB78242.1"/>
    <property type="molecule type" value="Genomic_DNA"/>
</dbReference>
<dbReference type="Pfam" id="PF07883">
    <property type="entry name" value="Cupin_2"/>
    <property type="match status" value="1"/>
</dbReference>
<dbReference type="InterPro" id="IPR013096">
    <property type="entry name" value="Cupin_2"/>
</dbReference>
<sequence>MSNEIDIGIRLKNLRTERKISQRQLAIKSGISNATISLVENNKTNPSLGLLKQILDVIPISIGDFFTMEIKQENKIVHRADELTEIGSGSISYLQVGNNLDNYQLQMMLERYQPGADTGKSMLSHESEESGLVLQGRLELTVGDEVYVLHKGDAYLFNSNFPHRFRNTGREECVVVSACTPPSF</sequence>
<dbReference type="InterPro" id="IPR050807">
    <property type="entry name" value="TransReg_Diox_bact_type"/>
</dbReference>
<dbReference type="SUPFAM" id="SSF51182">
    <property type="entry name" value="RmlC-like cupins"/>
    <property type="match status" value="1"/>
</dbReference>
<dbReference type="PANTHER" id="PTHR46797:SF11">
    <property type="entry name" value="HTH-TYPE TRANSCRIPTIONAL REGULATOR PUUR"/>
    <property type="match status" value="1"/>
</dbReference>
<dbReference type="GO" id="GO:0005829">
    <property type="term" value="C:cytosol"/>
    <property type="evidence" value="ECO:0007669"/>
    <property type="project" value="TreeGrafter"/>
</dbReference>
<dbReference type="Gene3D" id="2.60.120.10">
    <property type="entry name" value="Jelly Rolls"/>
    <property type="match status" value="1"/>
</dbReference>
<dbReference type="SMART" id="SM00530">
    <property type="entry name" value="HTH_XRE"/>
    <property type="match status" value="1"/>
</dbReference>
<proteinExistence type="predicted"/>
<gene>
    <name evidence="3" type="ORF">METZ01_LOCUS231096</name>
</gene>
<dbReference type="CDD" id="cd02209">
    <property type="entry name" value="cupin_XRE_C"/>
    <property type="match status" value="1"/>
</dbReference>
<dbReference type="InterPro" id="IPR001387">
    <property type="entry name" value="Cro/C1-type_HTH"/>
</dbReference>
<dbReference type="SUPFAM" id="SSF47413">
    <property type="entry name" value="lambda repressor-like DNA-binding domains"/>
    <property type="match status" value="1"/>
</dbReference>
<accession>A0A382GTM7</accession>
<organism evidence="3">
    <name type="scientific">marine metagenome</name>
    <dbReference type="NCBI Taxonomy" id="408172"/>
    <lineage>
        <taxon>unclassified sequences</taxon>
        <taxon>metagenomes</taxon>
        <taxon>ecological metagenomes</taxon>
    </lineage>
</organism>
<dbReference type="Pfam" id="PF01381">
    <property type="entry name" value="HTH_3"/>
    <property type="match status" value="1"/>
</dbReference>
<dbReference type="CDD" id="cd00093">
    <property type="entry name" value="HTH_XRE"/>
    <property type="match status" value="1"/>
</dbReference>
<dbReference type="InterPro" id="IPR010982">
    <property type="entry name" value="Lambda_DNA-bd_dom_sf"/>
</dbReference>
<evidence type="ECO:0000259" key="2">
    <source>
        <dbReference type="PROSITE" id="PS50943"/>
    </source>
</evidence>
<evidence type="ECO:0000256" key="1">
    <source>
        <dbReference type="ARBA" id="ARBA00023125"/>
    </source>
</evidence>
<dbReference type="PANTHER" id="PTHR46797">
    <property type="entry name" value="HTH-TYPE TRANSCRIPTIONAL REGULATOR"/>
    <property type="match status" value="1"/>
</dbReference>
<dbReference type="GO" id="GO:0003700">
    <property type="term" value="F:DNA-binding transcription factor activity"/>
    <property type="evidence" value="ECO:0007669"/>
    <property type="project" value="TreeGrafter"/>
</dbReference>
<keyword evidence="1" id="KW-0238">DNA-binding</keyword>
<dbReference type="AlphaFoldDB" id="A0A382GTM7"/>
<name>A0A382GTM7_9ZZZZ</name>
<reference evidence="3" key="1">
    <citation type="submission" date="2018-05" db="EMBL/GenBank/DDBJ databases">
        <authorList>
            <person name="Lanie J.A."/>
            <person name="Ng W.-L."/>
            <person name="Kazmierczak K.M."/>
            <person name="Andrzejewski T.M."/>
            <person name="Davidsen T.M."/>
            <person name="Wayne K.J."/>
            <person name="Tettelin H."/>
            <person name="Glass J.I."/>
            <person name="Rusch D."/>
            <person name="Podicherti R."/>
            <person name="Tsui H.-C.T."/>
            <person name="Winkler M.E."/>
        </authorList>
    </citation>
    <scope>NUCLEOTIDE SEQUENCE</scope>
</reference>
<dbReference type="Gene3D" id="1.10.260.40">
    <property type="entry name" value="lambda repressor-like DNA-binding domains"/>
    <property type="match status" value="1"/>
</dbReference>
<dbReference type="PROSITE" id="PS50943">
    <property type="entry name" value="HTH_CROC1"/>
    <property type="match status" value="1"/>
</dbReference>
<dbReference type="InterPro" id="IPR011051">
    <property type="entry name" value="RmlC_Cupin_sf"/>
</dbReference>
<dbReference type="GO" id="GO:0003677">
    <property type="term" value="F:DNA binding"/>
    <property type="evidence" value="ECO:0007669"/>
    <property type="project" value="UniProtKB-KW"/>
</dbReference>